<evidence type="ECO:0000256" key="1">
    <source>
        <dbReference type="SAM" id="Phobius"/>
    </source>
</evidence>
<proteinExistence type="predicted"/>
<feature type="transmembrane region" description="Helical" evidence="1">
    <location>
        <begin position="46"/>
        <end position="64"/>
    </location>
</feature>
<accession>A0A094JEJ8</accession>
<evidence type="ECO:0000313" key="2">
    <source>
        <dbReference type="EMBL" id="KFZ30991.1"/>
    </source>
</evidence>
<keyword evidence="1" id="KW-1133">Transmembrane helix</keyword>
<gene>
    <name evidence="2" type="ORF">IDSA_07935</name>
</gene>
<dbReference type="EMBL" id="JPER01000003">
    <property type="protein sequence ID" value="KFZ30991.1"/>
    <property type="molecule type" value="Genomic_DNA"/>
</dbReference>
<comment type="caution">
    <text evidence="2">The sequence shown here is derived from an EMBL/GenBank/DDBJ whole genome shotgun (WGS) entry which is preliminary data.</text>
</comment>
<keyword evidence="1" id="KW-0812">Transmembrane</keyword>
<dbReference type="Proteomes" id="UP000054363">
    <property type="component" value="Unassembled WGS sequence"/>
</dbReference>
<reference evidence="2 3" key="1">
    <citation type="submission" date="2014-06" db="EMBL/GenBank/DDBJ databases">
        <title>The draft genome sequence of Idiomarina salinarum ISL-52.</title>
        <authorList>
            <person name="Du J."/>
            <person name="Shao Z."/>
        </authorList>
    </citation>
    <scope>NUCLEOTIDE SEQUENCE [LARGE SCALE GENOMIC DNA]</scope>
    <source>
        <strain evidence="2 3">ISL-52</strain>
    </source>
</reference>
<evidence type="ECO:0000313" key="3">
    <source>
        <dbReference type="Proteomes" id="UP000054363"/>
    </source>
</evidence>
<organism evidence="2 3">
    <name type="scientific">Pseudidiomarina salinarum</name>
    <dbReference type="NCBI Taxonomy" id="435908"/>
    <lineage>
        <taxon>Bacteria</taxon>
        <taxon>Pseudomonadati</taxon>
        <taxon>Pseudomonadota</taxon>
        <taxon>Gammaproteobacteria</taxon>
        <taxon>Alteromonadales</taxon>
        <taxon>Idiomarinaceae</taxon>
        <taxon>Pseudidiomarina</taxon>
    </lineage>
</organism>
<dbReference type="RefSeq" id="WP_034775603.1">
    <property type="nucleotide sequence ID" value="NZ_JPER01000003.1"/>
</dbReference>
<keyword evidence="3" id="KW-1185">Reference proteome</keyword>
<sequence length="133" mass="14760">MTTTTNRSLTSTRKPLLLWTISWLLILAGSQYLLNTQGDSLQAIEWLVIILPSLIAIGLAKSYWNYLSQADELARAIELKALAAALIAGFIVWPVKVLAEQAGWSFDGWPNPVVVVMVISYLSALVLGWRAYR</sequence>
<feature type="transmembrane region" description="Helical" evidence="1">
    <location>
        <begin position="76"/>
        <end position="93"/>
    </location>
</feature>
<protein>
    <submittedName>
        <fullName evidence="2">Uncharacterized protein</fullName>
    </submittedName>
</protein>
<feature type="transmembrane region" description="Helical" evidence="1">
    <location>
        <begin position="113"/>
        <end position="132"/>
    </location>
</feature>
<dbReference type="AlphaFoldDB" id="A0A094JEJ8"/>
<feature type="transmembrane region" description="Helical" evidence="1">
    <location>
        <begin position="16"/>
        <end position="34"/>
    </location>
</feature>
<name>A0A094JEJ8_9GAMM</name>
<keyword evidence="1" id="KW-0472">Membrane</keyword>
<dbReference type="STRING" id="435908.IDSA_07935"/>